<protein>
    <submittedName>
        <fullName evidence="5">Histidine kinase</fullName>
    </submittedName>
</protein>
<feature type="transmembrane region" description="Helical" evidence="3">
    <location>
        <begin position="33"/>
        <end position="54"/>
    </location>
</feature>
<feature type="transmembrane region" description="Helical" evidence="3">
    <location>
        <begin position="66"/>
        <end position="82"/>
    </location>
</feature>
<reference evidence="5 6" key="1">
    <citation type="submission" date="2019-02" db="EMBL/GenBank/DDBJ databases">
        <title>Genomic Encyclopedia of Type Strains, Phase IV (KMG-IV): sequencing the most valuable type-strain genomes for metagenomic binning, comparative biology and taxonomic classification.</title>
        <authorList>
            <person name="Goeker M."/>
        </authorList>
    </citation>
    <scope>NUCLEOTIDE SEQUENCE [LARGE SCALE GENOMIC DNA]</scope>
    <source>
        <strain evidence="5 6">DSM 18116</strain>
    </source>
</reference>
<feature type="coiled-coil region" evidence="1">
    <location>
        <begin position="164"/>
        <end position="193"/>
    </location>
</feature>
<dbReference type="GO" id="GO:0016020">
    <property type="term" value="C:membrane"/>
    <property type="evidence" value="ECO:0007669"/>
    <property type="project" value="InterPro"/>
</dbReference>
<dbReference type="GO" id="GO:0000155">
    <property type="term" value="F:phosphorelay sensor kinase activity"/>
    <property type="evidence" value="ECO:0007669"/>
    <property type="project" value="InterPro"/>
</dbReference>
<dbReference type="PANTHER" id="PTHR34220">
    <property type="entry name" value="SENSOR HISTIDINE KINASE YPDA"/>
    <property type="match status" value="1"/>
</dbReference>
<dbReference type="EMBL" id="SGXA01000002">
    <property type="protein sequence ID" value="RZS71852.1"/>
    <property type="molecule type" value="Genomic_DNA"/>
</dbReference>
<keyword evidence="5" id="KW-0808">Transferase</keyword>
<evidence type="ECO:0000256" key="3">
    <source>
        <dbReference type="SAM" id="Phobius"/>
    </source>
</evidence>
<keyword evidence="3" id="KW-1133">Transmembrane helix</keyword>
<name>A0A4Q7MSQ5_9BACT</name>
<keyword evidence="3" id="KW-0472">Membrane</keyword>
<evidence type="ECO:0000313" key="6">
    <source>
        <dbReference type="Proteomes" id="UP000293874"/>
    </source>
</evidence>
<evidence type="ECO:0000259" key="4">
    <source>
        <dbReference type="Pfam" id="PF06580"/>
    </source>
</evidence>
<keyword evidence="5" id="KW-0418">Kinase</keyword>
<keyword evidence="3" id="KW-0812">Transmembrane</keyword>
<keyword evidence="6" id="KW-1185">Reference proteome</keyword>
<feature type="region of interest" description="Disordered" evidence="2">
    <location>
        <begin position="1"/>
        <end position="21"/>
    </location>
</feature>
<accession>A0A4Q7MSQ5</accession>
<feature type="domain" description="Signal transduction histidine kinase internal region" evidence="4">
    <location>
        <begin position="183"/>
        <end position="261"/>
    </location>
</feature>
<dbReference type="AlphaFoldDB" id="A0A4Q7MSQ5"/>
<dbReference type="InterPro" id="IPR010559">
    <property type="entry name" value="Sig_transdc_His_kin_internal"/>
</dbReference>
<evidence type="ECO:0000313" key="5">
    <source>
        <dbReference type="EMBL" id="RZS71852.1"/>
    </source>
</evidence>
<organism evidence="5 6">
    <name type="scientific">Pseudobacter ginsenosidimutans</name>
    <dbReference type="NCBI Taxonomy" id="661488"/>
    <lineage>
        <taxon>Bacteria</taxon>
        <taxon>Pseudomonadati</taxon>
        <taxon>Bacteroidota</taxon>
        <taxon>Chitinophagia</taxon>
        <taxon>Chitinophagales</taxon>
        <taxon>Chitinophagaceae</taxon>
        <taxon>Pseudobacter</taxon>
    </lineage>
</organism>
<gene>
    <name evidence="5" type="ORF">EV199_3765</name>
</gene>
<dbReference type="Pfam" id="PF06580">
    <property type="entry name" value="His_kinase"/>
    <property type="match status" value="1"/>
</dbReference>
<dbReference type="PANTHER" id="PTHR34220:SF7">
    <property type="entry name" value="SENSOR HISTIDINE KINASE YPDA"/>
    <property type="match status" value="1"/>
</dbReference>
<feature type="transmembrane region" description="Helical" evidence="3">
    <location>
        <begin position="143"/>
        <end position="163"/>
    </location>
</feature>
<sequence>MHNNSNRTGVEKEATKTNSTVTKSAGSMRVNDIGFRLVLVPFFGILIPLLTHLVDHASFPHWKIKLSYLYTIGLSLLIWEGNRYLLFTLRSYFNWFNQPMRKVIVLVLAASFFTIPVSVLLLITWFQLFQDGKVKWDVVTESTLIIMISVLFIVHVYETVFLVKESESEMVKNAQLEQAKAEAELEALRNQIDPHFIFNSLNTLSHLIEEKPQKARQFNDNLADVYRYILQSKKRELVLLREELNFLNDYFYLLQIRFEDAVQLKIVIAESWYDQFLIPPISLQVLAENAIKHNEFSVSQPLMVEVQLQHGWLIVKNPIRKKVLRKPSSKIGLANLQERYKLTTNRDIIITEEEEHFVVRLPVLKIT</sequence>
<evidence type="ECO:0000256" key="2">
    <source>
        <dbReference type="SAM" id="MobiDB-lite"/>
    </source>
</evidence>
<dbReference type="Proteomes" id="UP000293874">
    <property type="component" value="Unassembled WGS sequence"/>
</dbReference>
<feature type="transmembrane region" description="Helical" evidence="3">
    <location>
        <begin position="103"/>
        <end position="123"/>
    </location>
</feature>
<dbReference type="InterPro" id="IPR050640">
    <property type="entry name" value="Bact_2-comp_sensor_kinase"/>
</dbReference>
<evidence type="ECO:0000256" key="1">
    <source>
        <dbReference type="SAM" id="Coils"/>
    </source>
</evidence>
<proteinExistence type="predicted"/>
<keyword evidence="1" id="KW-0175">Coiled coil</keyword>
<comment type="caution">
    <text evidence="5">The sequence shown here is derived from an EMBL/GenBank/DDBJ whole genome shotgun (WGS) entry which is preliminary data.</text>
</comment>